<dbReference type="OrthoDB" id="9792788at2"/>
<proteinExistence type="predicted"/>
<reference evidence="2 3" key="1">
    <citation type="submission" date="2016-11" db="EMBL/GenBank/DDBJ databases">
        <title>Study of marine rhodopsin-containing bacteria.</title>
        <authorList>
            <person name="Yoshizawa S."/>
            <person name="Kumagai Y."/>
            <person name="Kogure K."/>
        </authorList>
    </citation>
    <scope>NUCLEOTIDE SEQUENCE [LARGE SCALE GENOMIC DNA]</scope>
    <source>
        <strain evidence="2 3">SAORIC-28</strain>
    </source>
</reference>
<dbReference type="Pfam" id="PF04186">
    <property type="entry name" value="FxsA"/>
    <property type="match status" value="1"/>
</dbReference>
<keyword evidence="1" id="KW-0812">Transmembrane</keyword>
<evidence type="ECO:0000256" key="1">
    <source>
        <dbReference type="SAM" id="Phobius"/>
    </source>
</evidence>
<dbReference type="RefSeq" id="WP_095511738.1">
    <property type="nucleotide sequence ID" value="NZ_MQWD01000001.1"/>
</dbReference>
<feature type="transmembrane region" description="Helical" evidence="1">
    <location>
        <begin position="27"/>
        <end position="47"/>
    </location>
</feature>
<evidence type="ECO:0000313" key="3">
    <source>
        <dbReference type="Proteomes" id="UP000216339"/>
    </source>
</evidence>
<gene>
    <name evidence="2" type="ORF">BSZ37_17295</name>
</gene>
<accession>A0A271J451</accession>
<keyword evidence="3" id="KW-1185">Reference proteome</keyword>
<keyword evidence="1" id="KW-1133">Transmembrane helix</keyword>
<keyword evidence="1" id="KW-0472">Membrane</keyword>
<evidence type="ECO:0008006" key="4">
    <source>
        <dbReference type="Google" id="ProtNLM"/>
    </source>
</evidence>
<dbReference type="NCBIfam" id="NF008528">
    <property type="entry name" value="PRK11463.1-2"/>
    <property type="match status" value="1"/>
</dbReference>
<dbReference type="InterPro" id="IPR007313">
    <property type="entry name" value="FxsA"/>
</dbReference>
<dbReference type="PANTHER" id="PTHR35335">
    <property type="entry name" value="UPF0716 PROTEIN FXSA"/>
    <property type="match status" value="1"/>
</dbReference>
<protein>
    <recommendedName>
        <fullName evidence="4">Membrane protein FxsA</fullName>
    </recommendedName>
</protein>
<comment type="caution">
    <text evidence="2">The sequence shown here is derived from an EMBL/GenBank/DDBJ whole genome shotgun (WGS) entry which is preliminary data.</text>
</comment>
<dbReference type="GO" id="GO:0016020">
    <property type="term" value="C:membrane"/>
    <property type="evidence" value="ECO:0007669"/>
    <property type="project" value="InterPro"/>
</dbReference>
<sequence>MFGRLLLLFLIVPLVDLALLVTVGERIGLLPTVGIVVLTAVVGSWLARREGTAAWRRVQQKLATGGVPGPELIDGVVILVAGTLLLTPGFLTDVAGLLGLFPPTRAIARRSIKKRFERAVRSGSVRVVAGGPTGTPFGPFGAARPPVVEDAEVIDDGSGTPTEADSPTR</sequence>
<dbReference type="AlphaFoldDB" id="A0A271J451"/>
<dbReference type="Proteomes" id="UP000216339">
    <property type="component" value="Unassembled WGS sequence"/>
</dbReference>
<dbReference type="PANTHER" id="PTHR35335:SF1">
    <property type="entry name" value="UPF0716 PROTEIN FXSA"/>
    <property type="match status" value="1"/>
</dbReference>
<name>A0A271J451_9BACT</name>
<organism evidence="2 3">
    <name type="scientific">Rubrivirga marina</name>
    <dbReference type="NCBI Taxonomy" id="1196024"/>
    <lineage>
        <taxon>Bacteria</taxon>
        <taxon>Pseudomonadati</taxon>
        <taxon>Rhodothermota</taxon>
        <taxon>Rhodothermia</taxon>
        <taxon>Rhodothermales</taxon>
        <taxon>Rubricoccaceae</taxon>
        <taxon>Rubrivirga</taxon>
    </lineage>
</organism>
<dbReference type="EMBL" id="MQWD01000001">
    <property type="protein sequence ID" value="PAP78067.1"/>
    <property type="molecule type" value="Genomic_DNA"/>
</dbReference>
<evidence type="ECO:0000313" key="2">
    <source>
        <dbReference type="EMBL" id="PAP78067.1"/>
    </source>
</evidence>